<dbReference type="Proteomes" id="UP000265663">
    <property type="component" value="Unassembled WGS sequence"/>
</dbReference>
<keyword evidence="3" id="KW-1185">Reference proteome</keyword>
<feature type="compositionally biased region" description="Polar residues" evidence="1">
    <location>
        <begin position="631"/>
        <end position="653"/>
    </location>
</feature>
<proteinExistence type="predicted"/>
<dbReference type="OrthoDB" id="3248508at2759"/>
<feature type="region of interest" description="Disordered" evidence="1">
    <location>
        <begin position="317"/>
        <end position="378"/>
    </location>
</feature>
<dbReference type="InterPro" id="IPR029058">
    <property type="entry name" value="AB_hydrolase_fold"/>
</dbReference>
<evidence type="ECO:0000256" key="1">
    <source>
        <dbReference type="SAM" id="MobiDB-lite"/>
    </source>
</evidence>
<feature type="compositionally biased region" description="Pro residues" evidence="1">
    <location>
        <begin position="427"/>
        <end position="439"/>
    </location>
</feature>
<feature type="compositionally biased region" description="Polar residues" evidence="1">
    <location>
        <begin position="29"/>
        <end position="42"/>
    </location>
</feature>
<accession>A0A3M7M639</accession>
<organism evidence="2 3">
    <name type="scientific">Pyrenophora seminiperda CCB06</name>
    <dbReference type="NCBI Taxonomy" id="1302712"/>
    <lineage>
        <taxon>Eukaryota</taxon>
        <taxon>Fungi</taxon>
        <taxon>Dikarya</taxon>
        <taxon>Ascomycota</taxon>
        <taxon>Pezizomycotina</taxon>
        <taxon>Dothideomycetes</taxon>
        <taxon>Pleosporomycetidae</taxon>
        <taxon>Pleosporales</taxon>
        <taxon>Pleosporineae</taxon>
        <taxon>Pleosporaceae</taxon>
        <taxon>Pyrenophora</taxon>
    </lineage>
</organism>
<dbReference type="SUPFAM" id="SSF53474">
    <property type="entry name" value="alpha/beta-Hydrolases"/>
    <property type="match status" value="1"/>
</dbReference>
<dbReference type="EMBL" id="KE747823">
    <property type="protein sequence ID" value="RMZ69874.1"/>
    <property type="molecule type" value="Genomic_DNA"/>
</dbReference>
<sequence>MTSSGKQRPPPLPPRNSSTDAPPPYSLVAMQSQDPRSSSTESLVPDPALEDTGRRRLLLVYIHGFMGNETSFRSFPAHVHNLVTITLAETHVVHTKIYPRYQSKHSLEIARDNFSRWYEPKAYTTRLAPHEDQWTDIILLGHSMGGLLAGDIALVFRHRILGVVNFDVPFLGMHPGIIKAGLGSIFSAPPAPQDAIVEDAGVGQRPSRMSTIFNLKPTDPNYNPAFPNDVHLPNRKGWENSVHWLTKHYKDGLKEATKGLVKSHLEFGSAMADYKELKNRYVKVRALEEDDERKRKTAHSQMPTVPRIRFVNYYTASTGRSKKPKSPASPPPTSPTQSRSASLQLQHQDSDTSVRQDLSQQPQFHEETGSTSTLSPEIELTHIHPDPIVDTPRVSLEAKQDDHVPASSETPRSMEAHASGDLQNGPPNLPEIPPIPQEPPFVDLMQFPDKASRKAAEKEHDQALKEYQKAVKARNKIINERTKMEERYEKDKAKEKKEQDKKEKKLQEQVEKVRKEREKEAKQRQDQVEKAQKEEENRTRDKEKHMSTEEKQRQKEREQRKAEAEQRDAEARQRQREADLRAGKIPAEDKPEPPPVVAQLEEDVGAMELGDSEPAHDSRSPYAHYEFSRSGIMSQSPPDSRAESTYTLSTMDSRNSHAKADASETQAKPKKLRKFCMLPPKDADGNKDPTWIRVFMENMDEVTAHTSLFFINETYERLVGDVSARIEDWVKEADSVRVVQEMQHAEQQEDYKSYDEKV</sequence>
<gene>
    <name evidence="2" type="ORF">GMOD_00008806</name>
</gene>
<feature type="region of interest" description="Disordered" evidence="1">
    <location>
        <begin position="1"/>
        <end position="48"/>
    </location>
</feature>
<feature type="compositionally biased region" description="Polar residues" evidence="1">
    <location>
        <begin position="355"/>
        <end position="375"/>
    </location>
</feature>
<evidence type="ECO:0000313" key="3">
    <source>
        <dbReference type="Proteomes" id="UP000265663"/>
    </source>
</evidence>
<protein>
    <submittedName>
        <fullName evidence="2">Catalytic</fullName>
    </submittedName>
</protein>
<name>A0A3M7M639_9PLEO</name>
<feature type="compositionally biased region" description="Basic and acidic residues" evidence="1">
    <location>
        <begin position="450"/>
        <end position="469"/>
    </location>
</feature>
<feature type="region of interest" description="Disordered" evidence="1">
    <location>
        <begin position="397"/>
        <end position="681"/>
    </location>
</feature>
<evidence type="ECO:0000313" key="2">
    <source>
        <dbReference type="EMBL" id="RMZ69874.1"/>
    </source>
</evidence>
<dbReference type="PANTHER" id="PTHR47842:SF3">
    <property type="entry name" value="DUF676 DOMAIN-CONTAINING PROTEIN"/>
    <property type="match status" value="1"/>
</dbReference>
<dbReference type="PANTHER" id="PTHR47842">
    <property type="entry name" value="EXPRESSED PROTEIN"/>
    <property type="match status" value="1"/>
</dbReference>
<feature type="compositionally biased region" description="Basic and acidic residues" evidence="1">
    <location>
        <begin position="477"/>
        <end position="592"/>
    </location>
</feature>
<reference evidence="2 3" key="1">
    <citation type="journal article" date="2014" name="PLoS ONE">
        <title>De novo Genome Assembly of the Fungal Plant Pathogen Pyrenophora semeniperda.</title>
        <authorList>
            <person name="Soliai M.M."/>
            <person name="Meyer S.E."/>
            <person name="Udall J.A."/>
            <person name="Elzinga D.E."/>
            <person name="Hermansen R.A."/>
            <person name="Bodily P.M."/>
            <person name="Hart A.A."/>
            <person name="Coleman C.E."/>
        </authorList>
    </citation>
    <scope>NUCLEOTIDE SEQUENCE [LARGE SCALE GENOMIC DNA]</scope>
    <source>
        <strain evidence="2 3">CCB06</strain>
        <tissue evidence="2">Mycelium</tissue>
    </source>
</reference>
<dbReference type="AlphaFoldDB" id="A0A3M7M639"/>
<dbReference type="Gene3D" id="3.40.50.1820">
    <property type="entry name" value="alpha/beta hydrolase"/>
    <property type="match status" value="1"/>
</dbReference>